<keyword evidence="3 7" id="KW-1133">Transmembrane helix</keyword>
<dbReference type="InterPro" id="IPR049326">
    <property type="entry name" value="Rhodopsin_dom_fungi"/>
</dbReference>
<evidence type="ECO:0000256" key="6">
    <source>
        <dbReference type="SAM" id="MobiDB-lite"/>
    </source>
</evidence>
<dbReference type="PANTHER" id="PTHR33048">
    <property type="entry name" value="PTH11-LIKE INTEGRAL MEMBRANE PROTEIN (AFU_ORTHOLOGUE AFUA_5G11245)"/>
    <property type="match status" value="1"/>
</dbReference>
<evidence type="ECO:0000256" key="1">
    <source>
        <dbReference type="ARBA" id="ARBA00004141"/>
    </source>
</evidence>
<name>A0A101MLM6_PENFR</name>
<feature type="region of interest" description="Disordered" evidence="6">
    <location>
        <begin position="165"/>
        <end position="187"/>
    </location>
</feature>
<evidence type="ECO:0000256" key="2">
    <source>
        <dbReference type="ARBA" id="ARBA00022692"/>
    </source>
</evidence>
<organism evidence="9 10">
    <name type="scientific">Penicillium freii</name>
    <dbReference type="NCBI Taxonomy" id="48697"/>
    <lineage>
        <taxon>Eukaryota</taxon>
        <taxon>Fungi</taxon>
        <taxon>Dikarya</taxon>
        <taxon>Ascomycota</taxon>
        <taxon>Pezizomycotina</taxon>
        <taxon>Eurotiomycetes</taxon>
        <taxon>Eurotiomycetidae</taxon>
        <taxon>Eurotiales</taxon>
        <taxon>Aspergillaceae</taxon>
        <taxon>Penicillium</taxon>
    </lineage>
</organism>
<comment type="subcellular location">
    <subcellularLocation>
        <location evidence="1">Membrane</location>
        <topology evidence="1">Multi-pass membrane protein</topology>
    </subcellularLocation>
</comment>
<gene>
    <name evidence="9" type="ORF">ACN42_g4345</name>
</gene>
<evidence type="ECO:0000256" key="4">
    <source>
        <dbReference type="ARBA" id="ARBA00023136"/>
    </source>
</evidence>
<feature type="transmembrane region" description="Helical" evidence="7">
    <location>
        <begin position="102"/>
        <end position="121"/>
    </location>
</feature>
<proteinExistence type="inferred from homology"/>
<dbReference type="GO" id="GO:0016020">
    <property type="term" value="C:membrane"/>
    <property type="evidence" value="ECO:0007669"/>
    <property type="project" value="UniProtKB-SubCell"/>
</dbReference>
<feature type="domain" description="Rhodopsin" evidence="8">
    <location>
        <begin position="37"/>
        <end position="160"/>
    </location>
</feature>
<evidence type="ECO:0000259" key="8">
    <source>
        <dbReference type="Pfam" id="PF20684"/>
    </source>
</evidence>
<sequence>MGWVHNASPEVEAASQYPLILGVCLGLTILMVFTVSLRLFLRARASRWAAADYVMVVSMVFAVIYSALCISQSRYGLGLPLKQRPAANYLTYAKLNYIGRPFYQVGIAGFKASLCLSYLRLISGTSKRGYRIVIWVVIAASTLGHIAGALSLIFNCTPVGRVTPYKGHMRPQADKDSPTTDSTIMEP</sequence>
<dbReference type="PANTHER" id="PTHR33048:SF146">
    <property type="entry name" value="INTEGRAL MEMBRANE PROTEIN"/>
    <property type="match status" value="1"/>
</dbReference>
<accession>A0A101MLM6</accession>
<dbReference type="AlphaFoldDB" id="A0A101MLM6"/>
<dbReference type="Proteomes" id="UP000055045">
    <property type="component" value="Unassembled WGS sequence"/>
</dbReference>
<feature type="transmembrane region" description="Helical" evidence="7">
    <location>
        <begin position="20"/>
        <end position="41"/>
    </location>
</feature>
<keyword evidence="2 7" id="KW-0812">Transmembrane</keyword>
<dbReference type="EMBL" id="LLXE01000091">
    <property type="protein sequence ID" value="KUM62770.1"/>
    <property type="molecule type" value="Genomic_DNA"/>
</dbReference>
<protein>
    <recommendedName>
        <fullName evidence="8">Rhodopsin domain-containing protein</fullName>
    </recommendedName>
</protein>
<feature type="transmembrane region" description="Helical" evidence="7">
    <location>
        <begin position="53"/>
        <end position="75"/>
    </location>
</feature>
<comment type="caution">
    <text evidence="9">The sequence shown here is derived from an EMBL/GenBank/DDBJ whole genome shotgun (WGS) entry which is preliminary data.</text>
</comment>
<evidence type="ECO:0000256" key="3">
    <source>
        <dbReference type="ARBA" id="ARBA00022989"/>
    </source>
</evidence>
<evidence type="ECO:0000313" key="10">
    <source>
        <dbReference type="Proteomes" id="UP000055045"/>
    </source>
</evidence>
<evidence type="ECO:0000256" key="5">
    <source>
        <dbReference type="ARBA" id="ARBA00038359"/>
    </source>
</evidence>
<keyword evidence="4 7" id="KW-0472">Membrane</keyword>
<feature type="transmembrane region" description="Helical" evidence="7">
    <location>
        <begin position="133"/>
        <end position="154"/>
    </location>
</feature>
<evidence type="ECO:0000313" key="9">
    <source>
        <dbReference type="EMBL" id="KUM62770.1"/>
    </source>
</evidence>
<reference evidence="9 10" key="1">
    <citation type="submission" date="2015-10" db="EMBL/GenBank/DDBJ databases">
        <title>Genome sequencing of Penicillium freii.</title>
        <authorList>
            <person name="Nguyen H.D."/>
            <person name="Visagie C.M."/>
            <person name="Seifert K.A."/>
        </authorList>
    </citation>
    <scope>NUCLEOTIDE SEQUENCE [LARGE SCALE GENOMIC DNA]</scope>
    <source>
        <strain evidence="9 10">DAOM 242723</strain>
    </source>
</reference>
<dbReference type="Pfam" id="PF20684">
    <property type="entry name" value="Fung_rhodopsin"/>
    <property type="match status" value="1"/>
</dbReference>
<dbReference type="InterPro" id="IPR052337">
    <property type="entry name" value="SAT4-like"/>
</dbReference>
<evidence type="ECO:0000256" key="7">
    <source>
        <dbReference type="SAM" id="Phobius"/>
    </source>
</evidence>
<keyword evidence="10" id="KW-1185">Reference proteome</keyword>
<comment type="similarity">
    <text evidence="5">Belongs to the SAT4 family.</text>
</comment>